<keyword evidence="2" id="KW-1185">Reference proteome</keyword>
<evidence type="ECO:0000313" key="2">
    <source>
        <dbReference type="Proteomes" id="UP001596317"/>
    </source>
</evidence>
<dbReference type="Proteomes" id="UP001596317">
    <property type="component" value="Unassembled WGS sequence"/>
</dbReference>
<sequence length="194" mass="22228">MDPEQLVKDWMERTYGLILEKIPESTTKTPDFSISFDANLIGYAELKTLERVDPSQTPGWSEVEEMQVHEEGMTMSMHSREDNSVNRVSNCIEKAYEQLRGYPSIRCLIILNASYADVGDLEECIYGYSEFEGQTPLRLVSDPRAHKRLLPILPAFDIFIWLDRKGARLQPFLRGGSPTGVKFAQDFLMQPRGY</sequence>
<organism evidence="1 2">
    <name type="scientific">Deinococcus multiflagellatus</name>
    <dbReference type="NCBI Taxonomy" id="1656887"/>
    <lineage>
        <taxon>Bacteria</taxon>
        <taxon>Thermotogati</taxon>
        <taxon>Deinococcota</taxon>
        <taxon>Deinococci</taxon>
        <taxon>Deinococcales</taxon>
        <taxon>Deinococcaceae</taxon>
        <taxon>Deinococcus</taxon>
    </lineage>
</organism>
<dbReference type="RefSeq" id="WP_224603710.1">
    <property type="nucleotide sequence ID" value="NZ_JAIQXV010000001.1"/>
</dbReference>
<name>A0ABW1ZFX2_9DEIO</name>
<accession>A0ABW1ZFX2</accession>
<proteinExistence type="predicted"/>
<gene>
    <name evidence="1" type="ORF">ACFP90_04865</name>
</gene>
<protein>
    <submittedName>
        <fullName evidence="1">Uncharacterized protein</fullName>
    </submittedName>
</protein>
<comment type="caution">
    <text evidence="1">The sequence shown here is derived from an EMBL/GenBank/DDBJ whole genome shotgun (WGS) entry which is preliminary data.</text>
</comment>
<evidence type="ECO:0000313" key="1">
    <source>
        <dbReference type="EMBL" id="MFC6659769.1"/>
    </source>
</evidence>
<dbReference type="EMBL" id="JBHSWB010000001">
    <property type="protein sequence ID" value="MFC6659769.1"/>
    <property type="molecule type" value="Genomic_DNA"/>
</dbReference>
<reference evidence="2" key="1">
    <citation type="journal article" date="2019" name="Int. J. Syst. Evol. Microbiol.">
        <title>The Global Catalogue of Microorganisms (GCM) 10K type strain sequencing project: providing services to taxonomists for standard genome sequencing and annotation.</title>
        <authorList>
            <consortium name="The Broad Institute Genomics Platform"/>
            <consortium name="The Broad Institute Genome Sequencing Center for Infectious Disease"/>
            <person name="Wu L."/>
            <person name="Ma J."/>
        </authorList>
    </citation>
    <scope>NUCLEOTIDE SEQUENCE [LARGE SCALE GENOMIC DNA]</scope>
    <source>
        <strain evidence="2">CCUG 63830</strain>
    </source>
</reference>